<dbReference type="InterPro" id="IPR036683">
    <property type="entry name" value="CO_DH_flav_C_dom_sf"/>
</dbReference>
<comment type="cofactor">
    <cofactor evidence="1 8">
        <name>FAD</name>
        <dbReference type="ChEBI" id="CHEBI:57692"/>
    </cofactor>
</comment>
<evidence type="ECO:0000256" key="1">
    <source>
        <dbReference type="ARBA" id="ARBA00001974"/>
    </source>
</evidence>
<proteinExistence type="inferred from homology"/>
<dbReference type="InterPro" id="IPR036318">
    <property type="entry name" value="FAD-bd_PCMH-like_sf"/>
</dbReference>
<dbReference type="Gene3D" id="3.30.365.10">
    <property type="entry name" value="Aldehyde oxidase/xanthine dehydrogenase, molybdopterin binding domain"/>
    <property type="match status" value="4"/>
</dbReference>
<dbReference type="InterPro" id="IPR016169">
    <property type="entry name" value="FAD-bd_PCMH_sub2"/>
</dbReference>
<evidence type="ECO:0000256" key="5">
    <source>
        <dbReference type="ARBA" id="ARBA00023002"/>
    </source>
</evidence>
<feature type="binding site" evidence="9">
    <location>
        <position position="1067"/>
    </location>
    <ligand>
        <name>Mo-molybdopterin</name>
        <dbReference type="ChEBI" id="CHEBI:71302"/>
    </ligand>
    <ligandPart>
        <name>Mo</name>
        <dbReference type="ChEBI" id="CHEBI:28685"/>
    </ligandPart>
</feature>
<evidence type="ECO:0000256" key="10">
    <source>
        <dbReference type="SAM" id="Phobius"/>
    </source>
</evidence>
<evidence type="ECO:0000256" key="4">
    <source>
        <dbReference type="ARBA" id="ARBA00022714"/>
    </source>
</evidence>
<accession>A0AB34ITR4</accession>
<feature type="binding site" evidence="9">
    <location>
        <position position="250"/>
    </location>
    <ligand>
        <name>[2Fe-2S] cluster</name>
        <dbReference type="ChEBI" id="CHEBI:190135"/>
        <label>2</label>
    </ligand>
</feature>
<dbReference type="PROSITE" id="PS51387">
    <property type="entry name" value="FAD_PCMH"/>
    <property type="match status" value="1"/>
</dbReference>
<dbReference type="PANTHER" id="PTHR11908:SF132">
    <property type="entry name" value="ALDEHYDE OXIDASE 1-RELATED"/>
    <property type="match status" value="1"/>
</dbReference>
<dbReference type="InterPro" id="IPR036856">
    <property type="entry name" value="Ald_Oxase/Xan_DH_a/b_sf"/>
</dbReference>
<dbReference type="Gene3D" id="3.90.1170.50">
    <property type="entry name" value="Aldehyde oxidase/xanthine dehydrogenase, a/b hammerhead"/>
    <property type="match status" value="1"/>
</dbReference>
<sequence length="1465" mass="152674">MASPLVGESEKVFIAAAGAVVGLSLISVAGVTSSCIVLTVLALLALLLQRWRQVSSDVTAGTPKGYKPQDEPLGCTTHHHVKQAMAGGHQSLSAGAERREEEERTLCFTVNGVTQRVASPDPSLVLADYLRDTLGLTGTKVGCGEGGCGCCTCIATGADGVPHAINSCLRLLCACDGLAITTVEGLGSQEGGFSAAQQAIADGQGSQCGFCTPGWVVAMSALLAKRGLDPSARLSPEEIESSFDGNLCRCTGYRPILQAFKDRFGEEAAADIEEVASRSCHDVRTQAPCGRACDKVAKQIAGATARPAVLKARVVRPLRYSDSTSGLVYVRPATLEQLLHELATCPGAVMVAANTGMGVSKYYSPGGPTGLAPHGAAGQPPQRDATLVDVSEVAELKTAPAFDASTNTLSAGATVTIEALMAALQRAATASAAAAPAAKEIARHLRRVANTQVRAAATWAGNIVLAAQASALPSDVSLVLAAAGTTLEVTAPGVATTHLSVPDFLSSGGKVEGKAAVVVSCRIPLDATHAYADKVSQRHVNSHAIVNAAFFATISAGRFKQCAVVFGGILNSMYVPSKAAAQLVGCSVGDAAAMGRFIQALQREAIAKGLSTDPQNSPEYRLALLRSFVYKFFLRAQSSLPPALQSAVHNSLAAVADRPVSHGNQDVDVGDPTKAPVGTAMPKLTSRLQASGEAKYPSDHPKVAGELAGVFIDVAESVGTYVGVDLSAVRQALGVVDVVVAADILGKGANERANSNTTPSFLLKPGDTVPCAGAHVALVLADTLAHARFAAKLAIVKVTPPSFMDKSENLSSLTPHTLFRSSVSDLAAGNAGRMGLNVDCLDKATAASFALHDEANDEEPPHWGFVEGRPVSAWRDAGSDEGKLMVSGEFKVGGQKHFYLETNAAYAFPTEDGKITVTCGTQNPAGTQKAIADCLGVGAHKVDVKMRRTGGAYGGKLFAATPSAVVAAVAANKLKRPVRLHNERADDMSSTGGRAGMQANWQVGVDPESGVISSMALDMTFDSGCTNGGIGDLGMALQWSDNCYRHDDFSAKGRISNSNRLGNTSCRAPGVLASVPLHEYAIQLTAEAIGMPPEKIREINMYKLGDTTPAVCGSVKLGANGVNWTVPSLWASAKEKWAVASRRDEITAFNQSNLWRKRGMSMLPVKYGIQLWYYKVSATIKIFPDGTVHVAHGGAECGQGINTKVAQGVAYALGCPLKDVTVGDLSSLESPNATLTGGSGTSEACVSAALDACAALKTTLEPFRSAGQWSEMVAAAAAAGVGLLATGWFNQKQDALFQYATQGVGCVEVEVDILTGELEIRRADILMDQGAPLNPDIDLGQVEGGFIMALGFFLTEEVLFDKQGAQTNLGTWQYKPPSAHDIPLNLNIEFLANEPNPSIHSVLGSKASAEPPMALGAAAFFAAREAIRAARRDAGNTGSFELEAPLTVERIQQACLISESRFRLD</sequence>
<feature type="domain" description="2Fe-2S ferredoxin-type" evidence="11">
    <location>
        <begin position="104"/>
        <end position="186"/>
    </location>
</feature>
<dbReference type="Proteomes" id="UP001515480">
    <property type="component" value="Unassembled WGS sequence"/>
</dbReference>
<feature type="binding site" evidence="9">
    <location>
        <position position="151"/>
    </location>
    <ligand>
        <name>[2Fe-2S] cluster</name>
        <dbReference type="ChEBI" id="CHEBI:190135"/>
        <label>1</label>
    </ligand>
</feature>
<feature type="binding site" evidence="9">
    <location>
        <position position="248"/>
    </location>
    <ligand>
        <name>[2Fe-2S] cluster</name>
        <dbReference type="ChEBI" id="CHEBI:190135"/>
        <label>2</label>
    </ligand>
</feature>
<dbReference type="Pfam" id="PF02738">
    <property type="entry name" value="MoCoBD_1"/>
    <property type="match status" value="1"/>
</dbReference>
<evidence type="ECO:0000256" key="6">
    <source>
        <dbReference type="ARBA" id="ARBA00023014"/>
    </source>
</evidence>
<organism evidence="13 14">
    <name type="scientific">Prymnesium parvum</name>
    <name type="common">Toxic golden alga</name>
    <dbReference type="NCBI Taxonomy" id="97485"/>
    <lineage>
        <taxon>Eukaryota</taxon>
        <taxon>Haptista</taxon>
        <taxon>Haptophyta</taxon>
        <taxon>Prymnesiophyceae</taxon>
        <taxon>Prymnesiales</taxon>
        <taxon>Prymnesiaceae</taxon>
        <taxon>Prymnesium</taxon>
    </lineage>
</organism>
<dbReference type="SUPFAM" id="SSF55447">
    <property type="entry name" value="CO dehydrogenase flavoprotein C-terminal domain-like"/>
    <property type="match status" value="1"/>
</dbReference>
<dbReference type="InterPro" id="IPR037165">
    <property type="entry name" value="AldOxase/xan_DH_Mopterin-bd_sf"/>
</dbReference>
<dbReference type="InterPro" id="IPR036884">
    <property type="entry name" value="2Fe-2S-bd_dom_sf"/>
</dbReference>
<dbReference type="InterPro" id="IPR046867">
    <property type="entry name" value="AldOxase/xan_DH_MoCoBD2"/>
</dbReference>
<dbReference type="Pfam" id="PF20256">
    <property type="entry name" value="MoCoBD_2"/>
    <property type="match status" value="1"/>
</dbReference>
<feature type="active site" description="Proton acceptor" evidence="7">
    <location>
        <position position="1410"/>
    </location>
</feature>
<feature type="binding site" evidence="9">
    <location>
        <position position="922"/>
    </location>
    <ligand>
        <name>Mo-molybdopterin</name>
        <dbReference type="ChEBI" id="CHEBI:71302"/>
    </ligand>
    <ligandPart>
        <name>Mo</name>
        <dbReference type="ChEBI" id="CHEBI:28685"/>
    </ligandPart>
</feature>
<evidence type="ECO:0000259" key="12">
    <source>
        <dbReference type="PROSITE" id="PS51387"/>
    </source>
</evidence>
<dbReference type="GO" id="GO:0016491">
    <property type="term" value="F:oxidoreductase activity"/>
    <property type="evidence" value="ECO:0007669"/>
    <property type="project" value="UniProtKB-KW"/>
</dbReference>
<keyword evidence="9" id="KW-0479">Metal-binding</keyword>
<comment type="cofactor">
    <cofactor evidence="9">
        <name>[2Fe-2S] cluster</name>
        <dbReference type="ChEBI" id="CHEBI:190135"/>
    </cofactor>
    <text evidence="9">Binds 2 [2Fe-2S] clusters.</text>
</comment>
<dbReference type="SMART" id="SM01008">
    <property type="entry name" value="Ald_Xan_dh_C"/>
    <property type="match status" value="1"/>
</dbReference>
<dbReference type="SUPFAM" id="SSF54665">
    <property type="entry name" value="CO dehydrogenase molybdoprotein N-domain-like"/>
    <property type="match status" value="1"/>
</dbReference>
<evidence type="ECO:0000256" key="2">
    <source>
        <dbReference type="ARBA" id="ARBA00006849"/>
    </source>
</evidence>
<comment type="caution">
    <text evidence="13">The sequence shown here is derived from an EMBL/GenBank/DDBJ whole genome shotgun (WGS) entry which is preliminary data.</text>
</comment>
<keyword evidence="9" id="KW-0408">Iron</keyword>
<dbReference type="Pfam" id="PF01315">
    <property type="entry name" value="Ald_Xan_dh_C"/>
    <property type="match status" value="1"/>
</dbReference>
<name>A0AB34ITR4_PRYPA</name>
<dbReference type="FunFam" id="3.30.365.10:FF:000001">
    <property type="entry name" value="Xanthine dehydrogenase oxidase"/>
    <property type="match status" value="1"/>
</dbReference>
<dbReference type="EMBL" id="JBGBPQ010000018">
    <property type="protein sequence ID" value="KAL1507242.1"/>
    <property type="molecule type" value="Genomic_DNA"/>
</dbReference>
<comment type="similarity">
    <text evidence="2">Belongs to the xanthine dehydrogenase family.</text>
</comment>
<evidence type="ECO:0000313" key="14">
    <source>
        <dbReference type="Proteomes" id="UP001515480"/>
    </source>
</evidence>
<feature type="binding site" evidence="9">
    <location>
        <position position="168"/>
    </location>
    <ligand>
        <name>[2Fe-2S] cluster</name>
        <dbReference type="ChEBI" id="CHEBI:190135"/>
        <label>1</label>
    </ligand>
</feature>
<comment type="cofactor">
    <cofactor evidence="9">
        <name>Mo-molybdopterin</name>
        <dbReference type="ChEBI" id="CHEBI:71302"/>
    </cofactor>
    <text evidence="9">Binds 1 Mo-molybdopterin (Mo-MPT) cofactor per subunit.</text>
</comment>
<keyword evidence="10" id="KW-0812">Transmembrane</keyword>
<feature type="binding site" evidence="8">
    <location>
        <position position="534"/>
    </location>
    <ligand>
        <name>FAD</name>
        <dbReference type="ChEBI" id="CHEBI:57692"/>
    </ligand>
</feature>
<dbReference type="InterPro" id="IPR001041">
    <property type="entry name" value="2Fe-2S_ferredoxin-type"/>
</dbReference>
<keyword evidence="3 9" id="KW-0500">Molybdenum</keyword>
<dbReference type="InterPro" id="IPR016166">
    <property type="entry name" value="FAD-bd_PCMH"/>
</dbReference>
<feature type="binding site" evidence="9">
    <location>
        <position position="143"/>
    </location>
    <ligand>
        <name>[2Fe-2S] cluster</name>
        <dbReference type="ChEBI" id="CHEBI:190135"/>
        <label>1</label>
    </ligand>
</feature>
<reference evidence="13 14" key="1">
    <citation type="journal article" date="2024" name="Science">
        <title>Giant polyketide synthase enzymes in the biosynthesis of giant marine polyether toxins.</title>
        <authorList>
            <person name="Fallon T.R."/>
            <person name="Shende V.V."/>
            <person name="Wierzbicki I.H."/>
            <person name="Pendleton A.L."/>
            <person name="Watervoot N.F."/>
            <person name="Auber R.P."/>
            <person name="Gonzalez D.J."/>
            <person name="Wisecaver J.H."/>
            <person name="Moore B.S."/>
        </authorList>
    </citation>
    <scope>NUCLEOTIDE SEQUENCE [LARGE SCALE GENOMIC DNA]</scope>
    <source>
        <strain evidence="13 14">12B1</strain>
    </source>
</reference>
<dbReference type="Pfam" id="PF00111">
    <property type="entry name" value="Fer2"/>
    <property type="match status" value="1"/>
</dbReference>
<feature type="binding site" evidence="9">
    <location>
        <position position="208"/>
    </location>
    <ligand>
        <name>[2Fe-2S] cluster</name>
        <dbReference type="ChEBI" id="CHEBI:190135"/>
        <label>2</label>
    </ligand>
</feature>
<keyword evidence="8" id="KW-0274">FAD</keyword>
<keyword evidence="14" id="KW-1185">Reference proteome</keyword>
<dbReference type="Pfam" id="PF03450">
    <property type="entry name" value="CO_deh_flav_C"/>
    <property type="match status" value="1"/>
</dbReference>
<dbReference type="InterPro" id="IPR000674">
    <property type="entry name" value="Ald_Oxase/Xan_DH_a/b"/>
</dbReference>
<dbReference type="PIRSF" id="PIRSF000127">
    <property type="entry name" value="Xanthine_DH"/>
    <property type="match status" value="1"/>
</dbReference>
<protein>
    <recommendedName>
        <fullName evidence="15">Xanthine dehydrogenase</fullName>
    </recommendedName>
</protein>
<feature type="binding site" evidence="9">
    <location>
        <position position="148"/>
    </location>
    <ligand>
        <name>[2Fe-2S] cluster</name>
        <dbReference type="ChEBI" id="CHEBI:190135"/>
        <label>1</label>
    </ligand>
</feature>
<dbReference type="SUPFAM" id="SSF47741">
    <property type="entry name" value="CO dehydrogenase ISP C-domain like"/>
    <property type="match status" value="1"/>
</dbReference>
<feature type="binding site" evidence="9">
    <location>
        <position position="211"/>
    </location>
    <ligand>
        <name>[2Fe-2S] cluster</name>
        <dbReference type="ChEBI" id="CHEBI:190135"/>
        <label>2</label>
    </ligand>
</feature>
<dbReference type="PROSITE" id="PS51085">
    <property type="entry name" value="2FE2S_FER_2"/>
    <property type="match status" value="1"/>
</dbReference>
<dbReference type="Gene3D" id="3.30.390.50">
    <property type="entry name" value="CO dehydrogenase flavoprotein, C-terminal domain"/>
    <property type="match status" value="1"/>
</dbReference>
<feature type="domain" description="FAD-binding PCMH-type" evidence="12">
    <location>
        <begin position="321"/>
        <end position="528"/>
    </location>
</feature>
<dbReference type="Gene3D" id="3.10.20.30">
    <property type="match status" value="1"/>
</dbReference>
<dbReference type="Pfam" id="PF01799">
    <property type="entry name" value="Fer2_2"/>
    <property type="match status" value="1"/>
</dbReference>
<dbReference type="InterPro" id="IPR036010">
    <property type="entry name" value="2Fe-2S_ferredoxin-like_sf"/>
</dbReference>
<keyword evidence="4 9" id="KW-0001">2Fe-2S</keyword>
<keyword evidence="10" id="KW-1133">Transmembrane helix</keyword>
<dbReference type="InterPro" id="IPR016208">
    <property type="entry name" value="Ald_Oxase/xanthine_DH-like"/>
</dbReference>
<dbReference type="Pfam" id="PF00941">
    <property type="entry name" value="FAD_binding_5"/>
    <property type="match status" value="1"/>
</dbReference>
<evidence type="ECO:0000256" key="3">
    <source>
        <dbReference type="ARBA" id="ARBA00022505"/>
    </source>
</evidence>
<dbReference type="GO" id="GO:0005506">
    <property type="term" value="F:iron ion binding"/>
    <property type="evidence" value="ECO:0007669"/>
    <property type="project" value="InterPro"/>
</dbReference>
<keyword evidence="8" id="KW-0285">Flavoprotein</keyword>
<dbReference type="GO" id="GO:0051537">
    <property type="term" value="F:2 iron, 2 sulfur cluster binding"/>
    <property type="evidence" value="ECO:0007669"/>
    <property type="project" value="UniProtKB-KW"/>
</dbReference>
<dbReference type="InterPro" id="IPR005107">
    <property type="entry name" value="CO_DH_flav_C"/>
</dbReference>
<keyword evidence="10" id="KW-0472">Membrane</keyword>
<evidence type="ECO:0000256" key="8">
    <source>
        <dbReference type="PIRSR" id="PIRSR000127-2"/>
    </source>
</evidence>
<dbReference type="InterPro" id="IPR002888">
    <property type="entry name" value="2Fe-2S-bd"/>
</dbReference>
<dbReference type="SMART" id="SM01092">
    <property type="entry name" value="CO_deh_flav_C"/>
    <property type="match status" value="1"/>
</dbReference>
<dbReference type="SUPFAM" id="SSF56176">
    <property type="entry name" value="FAD-binding/transporter-associated domain-like"/>
    <property type="match status" value="1"/>
</dbReference>
<dbReference type="InterPro" id="IPR008274">
    <property type="entry name" value="AldOxase/xan_DH_MoCoBD1"/>
</dbReference>
<dbReference type="SUPFAM" id="SSF56003">
    <property type="entry name" value="Molybdenum cofactor-binding domain"/>
    <property type="match status" value="1"/>
</dbReference>
<evidence type="ECO:0000256" key="7">
    <source>
        <dbReference type="PIRSR" id="PIRSR000127-1"/>
    </source>
</evidence>
<dbReference type="Gene3D" id="3.30.465.10">
    <property type="match status" value="1"/>
</dbReference>
<keyword evidence="6 9" id="KW-0411">Iron-sulfur</keyword>
<evidence type="ECO:0000256" key="9">
    <source>
        <dbReference type="PIRSR" id="PIRSR000127-3"/>
    </source>
</evidence>
<dbReference type="Gene3D" id="1.10.150.120">
    <property type="entry name" value="[2Fe-2S]-binding domain"/>
    <property type="match status" value="1"/>
</dbReference>
<keyword evidence="5" id="KW-0560">Oxidoreductase</keyword>
<dbReference type="PANTHER" id="PTHR11908">
    <property type="entry name" value="XANTHINE DEHYDROGENASE"/>
    <property type="match status" value="1"/>
</dbReference>
<evidence type="ECO:0000313" key="13">
    <source>
        <dbReference type="EMBL" id="KAL1507242.1"/>
    </source>
</evidence>
<evidence type="ECO:0000259" key="11">
    <source>
        <dbReference type="PROSITE" id="PS51085"/>
    </source>
</evidence>
<dbReference type="InterPro" id="IPR012675">
    <property type="entry name" value="Beta-grasp_dom_sf"/>
</dbReference>
<gene>
    <name evidence="13" type="ORF">AB1Y20_008091</name>
</gene>
<evidence type="ECO:0008006" key="15">
    <source>
        <dbReference type="Google" id="ProtNLM"/>
    </source>
</evidence>
<feature type="transmembrane region" description="Helical" evidence="10">
    <location>
        <begin position="12"/>
        <end position="45"/>
    </location>
</feature>
<feature type="binding site" evidence="9">
    <location>
        <position position="1238"/>
    </location>
    <ligand>
        <name>Mo-molybdopterin</name>
        <dbReference type="ChEBI" id="CHEBI:71302"/>
    </ligand>
    <ligandPart>
        <name>Mo</name>
        <dbReference type="ChEBI" id="CHEBI:28685"/>
    </ligandPart>
</feature>
<dbReference type="InterPro" id="IPR002346">
    <property type="entry name" value="Mopterin_DH_FAD-bd"/>
</dbReference>
<dbReference type="GO" id="GO:0071949">
    <property type="term" value="F:FAD binding"/>
    <property type="evidence" value="ECO:0007669"/>
    <property type="project" value="InterPro"/>
</dbReference>
<dbReference type="SUPFAM" id="SSF54292">
    <property type="entry name" value="2Fe-2S ferredoxin-like"/>
    <property type="match status" value="1"/>
</dbReference>